<dbReference type="CDD" id="cd08498">
    <property type="entry name" value="PBP2_NikA_DppA_OppA_like_2"/>
    <property type="match status" value="1"/>
</dbReference>
<keyword evidence="4 5" id="KW-0732">Signal</keyword>
<dbReference type="InterPro" id="IPR030678">
    <property type="entry name" value="Peptide/Ni-bd"/>
</dbReference>
<evidence type="ECO:0000256" key="1">
    <source>
        <dbReference type="ARBA" id="ARBA00004418"/>
    </source>
</evidence>
<evidence type="ECO:0000256" key="4">
    <source>
        <dbReference type="ARBA" id="ARBA00022729"/>
    </source>
</evidence>
<dbReference type="Pfam" id="PF00496">
    <property type="entry name" value="SBP_bac_5"/>
    <property type="match status" value="1"/>
</dbReference>
<dbReference type="InterPro" id="IPR039424">
    <property type="entry name" value="SBP_5"/>
</dbReference>
<dbReference type="RefSeq" id="WP_207451136.1">
    <property type="nucleotide sequence ID" value="NZ_JACTNF010000048.1"/>
</dbReference>
<comment type="similarity">
    <text evidence="2">Belongs to the bacterial solute-binding protein 5 family.</text>
</comment>
<keyword evidence="3" id="KW-0813">Transport</keyword>
<evidence type="ECO:0000313" key="8">
    <source>
        <dbReference type="Proteomes" id="UP001518990"/>
    </source>
</evidence>
<gene>
    <name evidence="7" type="ORF">IAI60_21500</name>
</gene>
<sequence length="539" mass="58399">MRQSMLGKVGKTGHALRKLLAAGLALVPLATGQAYASGVRIALQTDITSLDPHVAPTVTTSAVQEQIYGRLVDMDQDFQLTPGLAVTLRATSATLWEVVLREGVVFSNGAPLTAEDVAFSLHRAANVRHAAGTTAPYVRSIRRVTITGPGKLELETAVPYAQLALDLGRVRIVPASLGEAVRTEDFNHGDAAIGTGPYMVRQWTPGGALELIRNPRHNAYAGPPPEWDNVTFRSIPSDAARLAALLSGDVDVIDKVSLPDVERLRNDPRIRLFSHEGNRTMFLVPDADRETTPYITDKNGQPLPTNPLRDVRVRRAISHAINREALVERTLDGLGVAANQASAVGMFGGANLPPIAYDVARSRALLAEAGYPDGFRMTVHCSNGRYLADRATCQAVAQMLTRAGIRAEAQAEPQNVFYPRMMRSDVSLLLNGWATIGDNLVVLRQAIHTVDAERGYGGFNRGRYSNAEVDSLIERAAATLEEGPRRALQQQAMTIAMSDMGLIPLYTTAWIWASRPGFRVIAGFDEGTRVSQIVSDTSR</sequence>
<dbReference type="Proteomes" id="UP001518990">
    <property type="component" value="Unassembled WGS sequence"/>
</dbReference>
<dbReference type="PIRSF" id="PIRSF002741">
    <property type="entry name" value="MppA"/>
    <property type="match status" value="1"/>
</dbReference>
<dbReference type="SUPFAM" id="SSF53850">
    <property type="entry name" value="Periplasmic binding protein-like II"/>
    <property type="match status" value="1"/>
</dbReference>
<dbReference type="EMBL" id="JACTNF010000048">
    <property type="protein sequence ID" value="MBO1077184.1"/>
    <property type="molecule type" value="Genomic_DNA"/>
</dbReference>
<dbReference type="Gene3D" id="3.10.105.10">
    <property type="entry name" value="Dipeptide-binding Protein, Domain 3"/>
    <property type="match status" value="1"/>
</dbReference>
<evidence type="ECO:0000256" key="2">
    <source>
        <dbReference type="ARBA" id="ARBA00005695"/>
    </source>
</evidence>
<feature type="chain" id="PRO_5045088356" evidence="5">
    <location>
        <begin position="37"/>
        <end position="539"/>
    </location>
</feature>
<organism evidence="7 8">
    <name type="scientific">Roseomonas marmotae</name>
    <dbReference type="NCBI Taxonomy" id="2768161"/>
    <lineage>
        <taxon>Bacteria</taxon>
        <taxon>Pseudomonadati</taxon>
        <taxon>Pseudomonadota</taxon>
        <taxon>Alphaproteobacteria</taxon>
        <taxon>Acetobacterales</taxon>
        <taxon>Roseomonadaceae</taxon>
        <taxon>Roseomonas</taxon>
    </lineage>
</organism>
<proteinExistence type="inferred from homology"/>
<evidence type="ECO:0000313" key="7">
    <source>
        <dbReference type="EMBL" id="MBO1077184.1"/>
    </source>
</evidence>
<accession>A0ABS3KI91</accession>
<evidence type="ECO:0000259" key="6">
    <source>
        <dbReference type="Pfam" id="PF00496"/>
    </source>
</evidence>
<protein>
    <submittedName>
        <fullName evidence="7">ABC transporter substrate-binding protein</fullName>
    </submittedName>
</protein>
<keyword evidence="8" id="KW-1185">Reference proteome</keyword>
<dbReference type="Gene3D" id="3.40.190.10">
    <property type="entry name" value="Periplasmic binding protein-like II"/>
    <property type="match status" value="1"/>
</dbReference>
<dbReference type="Gene3D" id="3.90.76.10">
    <property type="entry name" value="Dipeptide-binding Protein, Domain 1"/>
    <property type="match status" value="1"/>
</dbReference>
<feature type="domain" description="Solute-binding protein family 5" evidence="6">
    <location>
        <begin position="80"/>
        <end position="436"/>
    </location>
</feature>
<comment type="subcellular location">
    <subcellularLocation>
        <location evidence="1">Periplasm</location>
    </subcellularLocation>
</comment>
<reference evidence="7 8" key="1">
    <citation type="submission" date="2020-09" db="EMBL/GenBank/DDBJ databases">
        <title>Roseomonas.</title>
        <authorList>
            <person name="Zhu W."/>
        </authorList>
    </citation>
    <scope>NUCLEOTIDE SEQUENCE [LARGE SCALE GENOMIC DNA]</scope>
    <source>
        <strain evidence="7 8">1311</strain>
    </source>
</reference>
<dbReference type="PANTHER" id="PTHR30290">
    <property type="entry name" value="PERIPLASMIC BINDING COMPONENT OF ABC TRANSPORTER"/>
    <property type="match status" value="1"/>
</dbReference>
<dbReference type="PANTHER" id="PTHR30290:SF9">
    <property type="entry name" value="OLIGOPEPTIDE-BINDING PROTEIN APPA"/>
    <property type="match status" value="1"/>
</dbReference>
<name>A0ABS3KI91_9PROT</name>
<feature type="signal peptide" evidence="5">
    <location>
        <begin position="1"/>
        <end position="36"/>
    </location>
</feature>
<evidence type="ECO:0000256" key="5">
    <source>
        <dbReference type="SAM" id="SignalP"/>
    </source>
</evidence>
<comment type="caution">
    <text evidence="7">The sequence shown here is derived from an EMBL/GenBank/DDBJ whole genome shotgun (WGS) entry which is preliminary data.</text>
</comment>
<evidence type="ECO:0000256" key="3">
    <source>
        <dbReference type="ARBA" id="ARBA00022448"/>
    </source>
</evidence>
<dbReference type="InterPro" id="IPR000914">
    <property type="entry name" value="SBP_5_dom"/>
</dbReference>